<dbReference type="Gene3D" id="3.40.190.150">
    <property type="entry name" value="Bordetella uptake gene, domain 1"/>
    <property type="match status" value="1"/>
</dbReference>
<keyword evidence="4" id="KW-1185">Reference proteome</keyword>
<comment type="similarity">
    <text evidence="1">Belongs to the UPF0065 (bug) family.</text>
</comment>
<keyword evidence="2" id="KW-0732">Signal</keyword>
<gene>
    <name evidence="3" type="ORF">HHL11_00315</name>
</gene>
<organism evidence="3 4">
    <name type="scientific">Ramlibacter agri</name>
    <dbReference type="NCBI Taxonomy" id="2728837"/>
    <lineage>
        <taxon>Bacteria</taxon>
        <taxon>Pseudomonadati</taxon>
        <taxon>Pseudomonadota</taxon>
        <taxon>Betaproteobacteria</taxon>
        <taxon>Burkholderiales</taxon>
        <taxon>Comamonadaceae</taxon>
        <taxon>Ramlibacter</taxon>
    </lineage>
</organism>
<dbReference type="Pfam" id="PF03401">
    <property type="entry name" value="TctC"/>
    <property type="match status" value="1"/>
</dbReference>
<dbReference type="EMBL" id="JABBFX010000001">
    <property type="protein sequence ID" value="NML42170.1"/>
    <property type="molecule type" value="Genomic_DNA"/>
</dbReference>
<dbReference type="CDD" id="cd13578">
    <property type="entry name" value="PBP2_Bug27"/>
    <property type="match status" value="1"/>
</dbReference>
<dbReference type="PIRSF" id="PIRSF017082">
    <property type="entry name" value="YflP"/>
    <property type="match status" value="1"/>
</dbReference>
<protein>
    <submittedName>
        <fullName evidence="3">Tripartite tricarboxylate transporter substrate binding protein</fullName>
    </submittedName>
</protein>
<dbReference type="InterPro" id="IPR042100">
    <property type="entry name" value="Bug_dom1"/>
</dbReference>
<evidence type="ECO:0000256" key="1">
    <source>
        <dbReference type="ARBA" id="ARBA00006987"/>
    </source>
</evidence>
<evidence type="ECO:0000313" key="3">
    <source>
        <dbReference type="EMBL" id="NML42170.1"/>
    </source>
</evidence>
<dbReference type="Proteomes" id="UP000541185">
    <property type="component" value="Unassembled WGS sequence"/>
</dbReference>
<comment type="caution">
    <text evidence="3">The sequence shown here is derived from an EMBL/GenBank/DDBJ whole genome shotgun (WGS) entry which is preliminary data.</text>
</comment>
<proteinExistence type="inferred from homology"/>
<sequence>MQTWKLLGACALAAVLAPAQAAGYPERPVRLVIPFPPGAAADNALRVVTQKMSESLGQPVIIENKPGIPGVQAAAMAAPDGYTFLLGAGSNMVTGPLLNTHLAYNPARDFTPVGRVLFNVPVLTAHPSLGVKTVPELVALARRQPGRLNFSSSGTGSPNHLSMEMFELLTKTEMVHVPYKGAAPSVNELLAGVVQLGINAVPSVAQHIQAGKLVPLAVASAKRSPLLPNVPTFAEAGLPEFTYDIWYAVFAPARTPADAVNKVSAALQGALNDPAVAGKLRAQGAEPAPSTPQELGAYVKEDTARWARVIKERNLKLE</sequence>
<evidence type="ECO:0000313" key="4">
    <source>
        <dbReference type="Proteomes" id="UP000541185"/>
    </source>
</evidence>
<accession>A0A848GZE2</accession>
<dbReference type="PANTHER" id="PTHR42928:SF5">
    <property type="entry name" value="BLR1237 PROTEIN"/>
    <property type="match status" value="1"/>
</dbReference>
<feature type="signal peptide" evidence="2">
    <location>
        <begin position="1"/>
        <end position="21"/>
    </location>
</feature>
<evidence type="ECO:0000256" key="2">
    <source>
        <dbReference type="SAM" id="SignalP"/>
    </source>
</evidence>
<dbReference type="InterPro" id="IPR005064">
    <property type="entry name" value="BUG"/>
</dbReference>
<name>A0A848GZE2_9BURK</name>
<feature type="chain" id="PRO_5033042842" evidence="2">
    <location>
        <begin position="22"/>
        <end position="318"/>
    </location>
</feature>
<dbReference type="SUPFAM" id="SSF53850">
    <property type="entry name" value="Periplasmic binding protein-like II"/>
    <property type="match status" value="1"/>
</dbReference>
<dbReference type="RefSeq" id="WP_169416395.1">
    <property type="nucleotide sequence ID" value="NZ_JABBFX010000001.1"/>
</dbReference>
<reference evidence="3 4" key="1">
    <citation type="submission" date="2020-04" db="EMBL/GenBank/DDBJ databases">
        <title>Ramlibacter sp. G-1-2-2 isolated from soil.</title>
        <authorList>
            <person name="Dahal R.H."/>
        </authorList>
    </citation>
    <scope>NUCLEOTIDE SEQUENCE [LARGE SCALE GENOMIC DNA]</scope>
    <source>
        <strain evidence="3 4">G-1-2-2</strain>
    </source>
</reference>
<dbReference type="Gene3D" id="3.40.190.10">
    <property type="entry name" value="Periplasmic binding protein-like II"/>
    <property type="match status" value="1"/>
</dbReference>
<dbReference type="AlphaFoldDB" id="A0A848GZE2"/>
<dbReference type="PANTHER" id="PTHR42928">
    <property type="entry name" value="TRICARBOXYLATE-BINDING PROTEIN"/>
    <property type="match status" value="1"/>
</dbReference>